<dbReference type="Pfam" id="PF05192">
    <property type="entry name" value="MutS_III"/>
    <property type="match status" value="1"/>
</dbReference>
<dbReference type="InterPro" id="IPR016151">
    <property type="entry name" value="DNA_mismatch_repair_MutS_N"/>
</dbReference>
<keyword evidence="9" id="KW-1185">Reference proteome</keyword>
<dbReference type="Gene3D" id="3.40.50.300">
    <property type="entry name" value="P-loop containing nucleotide triphosphate hydrolases"/>
    <property type="match status" value="1"/>
</dbReference>
<evidence type="ECO:0000256" key="5">
    <source>
        <dbReference type="ARBA" id="ARBA00023125"/>
    </source>
</evidence>
<name>A0AAW1PW37_9CHLO</name>
<dbReference type="Pfam" id="PF01624">
    <property type="entry name" value="MutS_I"/>
    <property type="match status" value="1"/>
</dbReference>
<dbReference type="GO" id="GO:0006298">
    <property type="term" value="P:mismatch repair"/>
    <property type="evidence" value="ECO:0007669"/>
    <property type="project" value="InterPro"/>
</dbReference>
<dbReference type="SUPFAM" id="SSF52540">
    <property type="entry name" value="P-loop containing nucleoside triphosphate hydrolases"/>
    <property type="match status" value="1"/>
</dbReference>
<dbReference type="InterPro" id="IPR045076">
    <property type="entry name" value="MutS"/>
</dbReference>
<dbReference type="AlphaFoldDB" id="A0AAW1PW37"/>
<dbReference type="PIRSF" id="PIRSF037677">
    <property type="entry name" value="DNA_mis_repair_Msh6"/>
    <property type="match status" value="1"/>
</dbReference>
<dbReference type="SMART" id="SM00534">
    <property type="entry name" value="MUTSac"/>
    <property type="match status" value="1"/>
</dbReference>
<dbReference type="SMART" id="SM00533">
    <property type="entry name" value="MUTSd"/>
    <property type="match status" value="1"/>
</dbReference>
<dbReference type="GO" id="GO:0030983">
    <property type="term" value="F:mismatched DNA binding"/>
    <property type="evidence" value="ECO:0007669"/>
    <property type="project" value="InterPro"/>
</dbReference>
<dbReference type="InterPro" id="IPR036187">
    <property type="entry name" value="DNA_mismatch_repair_MutS_sf"/>
</dbReference>
<dbReference type="InterPro" id="IPR036678">
    <property type="entry name" value="MutS_con_dom_sf"/>
</dbReference>
<dbReference type="GO" id="GO:0032301">
    <property type="term" value="C:MutSalpha complex"/>
    <property type="evidence" value="ECO:0007669"/>
    <property type="project" value="TreeGrafter"/>
</dbReference>
<dbReference type="InterPro" id="IPR007695">
    <property type="entry name" value="DNA_mismatch_repair_MutS-lik_N"/>
</dbReference>
<organism evidence="8 9">
    <name type="scientific">Symbiochloris irregularis</name>
    <dbReference type="NCBI Taxonomy" id="706552"/>
    <lineage>
        <taxon>Eukaryota</taxon>
        <taxon>Viridiplantae</taxon>
        <taxon>Chlorophyta</taxon>
        <taxon>core chlorophytes</taxon>
        <taxon>Trebouxiophyceae</taxon>
        <taxon>Trebouxiales</taxon>
        <taxon>Trebouxiaceae</taxon>
        <taxon>Symbiochloris</taxon>
    </lineage>
</organism>
<evidence type="ECO:0000259" key="7">
    <source>
        <dbReference type="PROSITE" id="PS00486"/>
    </source>
</evidence>
<protein>
    <recommendedName>
        <fullName evidence="7">DNA mismatch repair proteins mutS family domain-containing protein</fullName>
    </recommendedName>
</protein>
<comment type="caution">
    <text evidence="8">The sequence shown here is derived from an EMBL/GenBank/DDBJ whole genome shotgun (WGS) entry which is preliminary data.</text>
</comment>
<dbReference type="PROSITE" id="PS00486">
    <property type="entry name" value="DNA_MISMATCH_REPAIR_2"/>
    <property type="match status" value="1"/>
</dbReference>
<keyword evidence="2" id="KW-0547">Nucleotide-binding</keyword>
<sequence>MIRVRRRQRQHQGRGMGGKSEQLRKLLGDGETKQQESLREVQAKFAWLEGSAVKDAKGHRPDHQDYDPRTVSVPQQIFQKLSDSQKQYWTVKRFYRDVILFFKVGKFYELYEDDAQIGHDVLQWRMTITGVGHCRQVGCPESGIDEAVARLTAAGFKVGRMEQMETALEAKAARGPKATIRRELTRVHTPATATGAVGTDAVHLLALCESPEDDLGHSSAMGLTSQSDRVQFGIAFLDAAAGRFYIGSASDDAGRANLGAILMQVAPREILVARGQLSQATLRALASPPSPTQLSPVNLGSEFPDPTLFAGDPKALQGKLGGLQLAPGLSSSAAPEALAALAALKSHLARMHAEGELATKAQAVVPYEMYASALRMDGPTLGNLELLAGADGGVEGSLLGRLDTCASPGGRRLLRRWLCRPLRSIPDIEARLDAVETLAAQPEVVGELRAGMKALGDLERCLGRVRNAVQAPSAGLPNWALEQMQRRRLSALASAVTAVKGAVEVLAMLQPDAQASALLAQAASHAGVRNQGAWTTLQDIQDSLVYGATAASGTSKGSKKERAQASAAPTLSQALLASAVDLTQEDEEQAHRQAEVTATTELIDSFQQHANIWDAIEEAVSTVDVLMGFAAFPTTADGPTCRPVLVPATGAEAVLHLEQLWHPCAVAGAGGAIVPNDLLLGGRGGDAQHHPRSLLLTGPNMGGKSTLLRATCAAVILAQMGCYVPAAAARLCPADRIFTRLGAQDRIMSGESTFLVECNEAAAVLRHATPDSLVVLDELGRGTSTFDGYAIAHAVLGHLSSRIDCRLLFATHYHPLTGEFEGDPRVALGHMAALVGPAQGQDSSAGSADGITFLYQMRSGACPRSYGLEVARLAGIPSPVVDMATKVGFQLEHRLQGIFTSATGRAGGTLTDQEAGTLQALRHALSPTISNSNLIQAWKSLQSAAVAS</sequence>
<dbReference type="Gene3D" id="3.30.420.110">
    <property type="entry name" value="MutS, connector domain"/>
    <property type="match status" value="1"/>
</dbReference>
<evidence type="ECO:0000256" key="1">
    <source>
        <dbReference type="ARBA" id="ARBA00006271"/>
    </source>
</evidence>
<dbReference type="Pfam" id="PF05188">
    <property type="entry name" value="MutS_II"/>
    <property type="match status" value="1"/>
</dbReference>
<feature type="region of interest" description="Disordered" evidence="6">
    <location>
        <begin position="1"/>
        <end position="23"/>
    </location>
</feature>
<dbReference type="GO" id="GO:0005524">
    <property type="term" value="F:ATP binding"/>
    <property type="evidence" value="ECO:0007669"/>
    <property type="project" value="UniProtKB-KW"/>
</dbReference>
<feature type="compositionally biased region" description="Basic residues" evidence="6">
    <location>
        <begin position="1"/>
        <end position="12"/>
    </location>
</feature>
<dbReference type="InterPro" id="IPR000432">
    <property type="entry name" value="DNA_mismatch_repair_MutS_C"/>
</dbReference>
<evidence type="ECO:0000256" key="6">
    <source>
        <dbReference type="SAM" id="MobiDB-lite"/>
    </source>
</evidence>
<dbReference type="InterPro" id="IPR027417">
    <property type="entry name" value="P-loop_NTPase"/>
</dbReference>
<evidence type="ECO:0000313" key="8">
    <source>
        <dbReference type="EMBL" id="KAK9813990.1"/>
    </source>
</evidence>
<keyword evidence="4" id="KW-0067">ATP-binding</keyword>
<accession>A0AAW1PW37</accession>
<dbReference type="SUPFAM" id="SSF53150">
    <property type="entry name" value="DNA repair protein MutS, domain II"/>
    <property type="match status" value="1"/>
</dbReference>
<dbReference type="SUPFAM" id="SSF55271">
    <property type="entry name" value="DNA repair protein MutS, domain I"/>
    <property type="match status" value="1"/>
</dbReference>
<keyword evidence="5" id="KW-0238">DNA-binding</keyword>
<evidence type="ECO:0000256" key="4">
    <source>
        <dbReference type="ARBA" id="ARBA00022840"/>
    </source>
</evidence>
<dbReference type="EMBL" id="JALJOQ010000002">
    <property type="protein sequence ID" value="KAK9813990.1"/>
    <property type="molecule type" value="Genomic_DNA"/>
</dbReference>
<dbReference type="PANTHER" id="PTHR11361:SF148">
    <property type="entry name" value="DNA MISMATCH REPAIR PROTEIN MSH6"/>
    <property type="match status" value="1"/>
</dbReference>
<dbReference type="InterPro" id="IPR007696">
    <property type="entry name" value="DNA_mismatch_repair_MutS_core"/>
</dbReference>
<dbReference type="Gene3D" id="3.40.1170.10">
    <property type="entry name" value="DNA repair protein MutS, domain I"/>
    <property type="match status" value="1"/>
</dbReference>
<dbReference type="Pfam" id="PF00488">
    <property type="entry name" value="MutS_V"/>
    <property type="match status" value="1"/>
</dbReference>
<dbReference type="InterPro" id="IPR007860">
    <property type="entry name" value="DNA_mmatch_repair_MutS_con_dom"/>
</dbReference>
<dbReference type="InterPro" id="IPR017261">
    <property type="entry name" value="DNA_mismatch_repair_MutS/MSH"/>
</dbReference>
<keyword evidence="3" id="KW-0227">DNA damage</keyword>
<dbReference type="GO" id="GO:0140664">
    <property type="term" value="F:ATP-dependent DNA damage sensor activity"/>
    <property type="evidence" value="ECO:0007669"/>
    <property type="project" value="InterPro"/>
</dbReference>
<dbReference type="Proteomes" id="UP001465755">
    <property type="component" value="Unassembled WGS sequence"/>
</dbReference>
<evidence type="ECO:0000256" key="3">
    <source>
        <dbReference type="ARBA" id="ARBA00022763"/>
    </source>
</evidence>
<dbReference type="Gene3D" id="1.10.1420.10">
    <property type="match status" value="1"/>
</dbReference>
<gene>
    <name evidence="8" type="ORF">WJX73_008383</name>
</gene>
<evidence type="ECO:0000313" key="9">
    <source>
        <dbReference type="Proteomes" id="UP001465755"/>
    </source>
</evidence>
<dbReference type="SUPFAM" id="SSF48334">
    <property type="entry name" value="DNA repair protein MutS, domain III"/>
    <property type="match status" value="1"/>
</dbReference>
<reference evidence="8 9" key="1">
    <citation type="journal article" date="2024" name="Nat. Commun.">
        <title>Phylogenomics reveals the evolutionary origins of lichenization in chlorophyte algae.</title>
        <authorList>
            <person name="Puginier C."/>
            <person name="Libourel C."/>
            <person name="Otte J."/>
            <person name="Skaloud P."/>
            <person name="Haon M."/>
            <person name="Grisel S."/>
            <person name="Petersen M."/>
            <person name="Berrin J.G."/>
            <person name="Delaux P.M."/>
            <person name="Dal Grande F."/>
            <person name="Keller J."/>
        </authorList>
    </citation>
    <scope>NUCLEOTIDE SEQUENCE [LARGE SCALE GENOMIC DNA]</scope>
    <source>
        <strain evidence="8 9">SAG 2036</strain>
    </source>
</reference>
<proteinExistence type="inferred from homology"/>
<feature type="domain" description="DNA mismatch repair proteins mutS family" evidence="7">
    <location>
        <begin position="772"/>
        <end position="788"/>
    </location>
</feature>
<dbReference type="PANTHER" id="PTHR11361">
    <property type="entry name" value="DNA MISMATCH REPAIR PROTEIN MUTS FAMILY MEMBER"/>
    <property type="match status" value="1"/>
</dbReference>
<evidence type="ECO:0000256" key="2">
    <source>
        <dbReference type="ARBA" id="ARBA00022741"/>
    </source>
</evidence>
<comment type="similarity">
    <text evidence="1">Belongs to the DNA mismatch repair MutS family.</text>
</comment>